<evidence type="ECO:0000313" key="2">
    <source>
        <dbReference type="EMBL" id="TNJ63537.1"/>
    </source>
</evidence>
<dbReference type="SUPFAM" id="SSF51556">
    <property type="entry name" value="Metallo-dependent hydrolases"/>
    <property type="match status" value="1"/>
</dbReference>
<dbReference type="InterPro" id="IPR006680">
    <property type="entry name" value="Amidohydro-rel"/>
</dbReference>
<dbReference type="RefSeq" id="WP_139604953.1">
    <property type="nucleotide sequence ID" value="NZ_VDCQ01000041.1"/>
</dbReference>
<organism evidence="2 3">
    <name type="scientific">Paenibacillus hemerocallicola</name>
    <dbReference type="NCBI Taxonomy" id="1172614"/>
    <lineage>
        <taxon>Bacteria</taxon>
        <taxon>Bacillati</taxon>
        <taxon>Bacillota</taxon>
        <taxon>Bacilli</taxon>
        <taxon>Bacillales</taxon>
        <taxon>Paenibacillaceae</taxon>
        <taxon>Paenibacillus</taxon>
    </lineage>
</organism>
<gene>
    <name evidence="2" type="ORF">FE784_24800</name>
</gene>
<dbReference type="Pfam" id="PF04909">
    <property type="entry name" value="Amidohydro_2"/>
    <property type="match status" value="1"/>
</dbReference>
<reference evidence="2 3" key="1">
    <citation type="submission" date="2019-05" db="EMBL/GenBank/DDBJ databases">
        <title>We sequenced the genome of Paenibacillus hemerocallicola KCTC 33185 for further insight into its adaptation and study the phylogeny of Paenibacillus.</title>
        <authorList>
            <person name="Narsing Rao M.P."/>
        </authorList>
    </citation>
    <scope>NUCLEOTIDE SEQUENCE [LARGE SCALE GENOMIC DNA]</scope>
    <source>
        <strain evidence="2 3">KCTC 33185</strain>
    </source>
</reference>
<dbReference type="InterPro" id="IPR032466">
    <property type="entry name" value="Metal_Hydrolase"/>
</dbReference>
<dbReference type="AlphaFoldDB" id="A0A5C4T5E4"/>
<proteinExistence type="predicted"/>
<dbReference type="GO" id="GO:0016787">
    <property type="term" value="F:hydrolase activity"/>
    <property type="evidence" value="ECO:0007669"/>
    <property type="project" value="InterPro"/>
</dbReference>
<protein>
    <recommendedName>
        <fullName evidence="1">Amidohydrolase-related domain-containing protein</fullName>
    </recommendedName>
</protein>
<dbReference type="Gene3D" id="3.20.20.140">
    <property type="entry name" value="Metal-dependent hydrolases"/>
    <property type="match status" value="1"/>
</dbReference>
<keyword evidence="3" id="KW-1185">Reference proteome</keyword>
<sequence>MYTDVNALLGHWPFRKIRKNSLEDLRRVHRENGITGGYVASLNSIFYNDPFEGDEELHALIGGTEYKHVLTVNPTLPGWLRDIEDGLSRFDIRGVRIYPTYHDYDLNSEPVAELCEALERHGLPLFVTKRMEDERLDYLVKPKPLEVASLGKFLSGQPDLDIIVLNIRFNEIVSLQEVAKRLPRLYFDTCGLKDKVFVLEELLNIVPAGKILYGSQHPLYCLKSSFCIVDMVEIPEETKRGILSENVKLLSRNGQLQG</sequence>
<comment type="caution">
    <text evidence="2">The sequence shown here is derived from an EMBL/GenBank/DDBJ whole genome shotgun (WGS) entry which is preliminary data.</text>
</comment>
<feature type="domain" description="Amidohydrolase-related" evidence="1">
    <location>
        <begin position="83"/>
        <end position="246"/>
    </location>
</feature>
<dbReference type="OrthoDB" id="9779198at2"/>
<dbReference type="EMBL" id="VDCQ01000041">
    <property type="protein sequence ID" value="TNJ63537.1"/>
    <property type="molecule type" value="Genomic_DNA"/>
</dbReference>
<accession>A0A5C4T5E4</accession>
<evidence type="ECO:0000313" key="3">
    <source>
        <dbReference type="Proteomes" id="UP000307943"/>
    </source>
</evidence>
<evidence type="ECO:0000259" key="1">
    <source>
        <dbReference type="Pfam" id="PF04909"/>
    </source>
</evidence>
<name>A0A5C4T5E4_9BACL</name>
<dbReference type="Proteomes" id="UP000307943">
    <property type="component" value="Unassembled WGS sequence"/>
</dbReference>